<gene>
    <name evidence="1" type="ORF">C7B46_14300</name>
</gene>
<dbReference type="EMBL" id="PXYW01000041">
    <property type="protein sequence ID" value="PSR32424.1"/>
    <property type="molecule type" value="Genomic_DNA"/>
</dbReference>
<sequence>MELIRVGDKLISIDRLNQAIEDILRYRSQGASQTEAAGRYNVDRSFVSRLETLGEVRRGRSLALVGFPVSNPEALQELCNQEGVDFCWVMTDDQRRNFAQNRSGIELVNEIMRVASVLRSFDVVFLLASNARVRLMEALLDTKTVIPVILGPTPLTEDIFVDPEELRLLIRSVRQAGELS</sequence>
<comment type="caution">
    <text evidence="1">The sequence shown here is derived from an EMBL/GenBank/DDBJ whole genome shotgun (WGS) entry which is preliminary data.</text>
</comment>
<dbReference type="AlphaFoldDB" id="A0A2T2XD29"/>
<organism evidence="1 2">
    <name type="scientific">Sulfobacillus benefaciens</name>
    <dbReference type="NCBI Taxonomy" id="453960"/>
    <lineage>
        <taxon>Bacteria</taxon>
        <taxon>Bacillati</taxon>
        <taxon>Bacillota</taxon>
        <taxon>Clostridia</taxon>
        <taxon>Eubacteriales</taxon>
        <taxon>Clostridiales Family XVII. Incertae Sedis</taxon>
        <taxon>Sulfobacillus</taxon>
    </lineage>
</organism>
<accession>A0A2T2XD29</accession>
<name>A0A2T2XD29_9FIRM</name>
<evidence type="ECO:0000313" key="2">
    <source>
        <dbReference type="Proteomes" id="UP000242972"/>
    </source>
</evidence>
<dbReference type="Proteomes" id="UP000242972">
    <property type="component" value="Unassembled WGS sequence"/>
</dbReference>
<reference evidence="1 2" key="1">
    <citation type="journal article" date="2014" name="BMC Genomics">
        <title>Comparison of environmental and isolate Sulfobacillus genomes reveals diverse carbon, sulfur, nitrogen, and hydrogen metabolisms.</title>
        <authorList>
            <person name="Justice N.B."/>
            <person name="Norman A."/>
            <person name="Brown C.T."/>
            <person name="Singh A."/>
            <person name="Thomas B.C."/>
            <person name="Banfield J.F."/>
        </authorList>
    </citation>
    <scope>NUCLEOTIDE SEQUENCE [LARGE SCALE GENOMIC DNA]</scope>
    <source>
        <strain evidence="1">AMDSBA4</strain>
    </source>
</reference>
<proteinExistence type="predicted"/>
<protein>
    <submittedName>
        <fullName evidence="1">Transcriptional regulator</fullName>
    </submittedName>
</protein>
<evidence type="ECO:0000313" key="1">
    <source>
        <dbReference type="EMBL" id="PSR32424.1"/>
    </source>
</evidence>